<dbReference type="EMBL" id="NNAY01001592">
    <property type="protein sequence ID" value="OXU23491.1"/>
    <property type="molecule type" value="Genomic_DNA"/>
</dbReference>
<organism evidence="2 3">
    <name type="scientific">Trichomalopsis sarcophagae</name>
    <dbReference type="NCBI Taxonomy" id="543379"/>
    <lineage>
        <taxon>Eukaryota</taxon>
        <taxon>Metazoa</taxon>
        <taxon>Ecdysozoa</taxon>
        <taxon>Arthropoda</taxon>
        <taxon>Hexapoda</taxon>
        <taxon>Insecta</taxon>
        <taxon>Pterygota</taxon>
        <taxon>Neoptera</taxon>
        <taxon>Endopterygota</taxon>
        <taxon>Hymenoptera</taxon>
        <taxon>Apocrita</taxon>
        <taxon>Proctotrupomorpha</taxon>
        <taxon>Chalcidoidea</taxon>
        <taxon>Pteromalidae</taxon>
        <taxon>Pteromalinae</taxon>
        <taxon>Trichomalopsis</taxon>
    </lineage>
</organism>
<reference evidence="2 3" key="1">
    <citation type="journal article" date="2017" name="Curr. Biol.">
        <title>The Evolution of Venom by Co-option of Single-Copy Genes.</title>
        <authorList>
            <person name="Martinson E.O."/>
            <person name="Mrinalini"/>
            <person name="Kelkar Y.D."/>
            <person name="Chang C.H."/>
            <person name="Werren J.H."/>
        </authorList>
    </citation>
    <scope>NUCLEOTIDE SEQUENCE [LARGE SCALE GENOMIC DNA]</scope>
    <source>
        <strain evidence="2 3">Alberta</strain>
        <tissue evidence="2">Whole body</tissue>
    </source>
</reference>
<gene>
    <name evidence="2" type="ORF">TSAR_007386</name>
</gene>
<sequence>MSNSSSSKSSSVSEIDPKVLSKLLHKLINKTSRKKADRISRMNSSASGTSTSDKVSTKHTSSTNEKGGPPRSLALRLLTYCTTLRHDIPYTGKPALLQKDSMVPASSALIFSHVGKNFSKH</sequence>
<evidence type="ECO:0000313" key="3">
    <source>
        <dbReference type="Proteomes" id="UP000215335"/>
    </source>
</evidence>
<accession>A0A232EYP8</accession>
<keyword evidence="3" id="KW-1185">Reference proteome</keyword>
<dbReference type="Proteomes" id="UP000215335">
    <property type="component" value="Unassembled WGS sequence"/>
</dbReference>
<comment type="caution">
    <text evidence="2">The sequence shown here is derived from an EMBL/GenBank/DDBJ whole genome shotgun (WGS) entry which is preliminary data.</text>
</comment>
<evidence type="ECO:0000313" key="2">
    <source>
        <dbReference type="EMBL" id="OXU23491.1"/>
    </source>
</evidence>
<name>A0A232EYP8_9HYME</name>
<feature type="region of interest" description="Disordered" evidence="1">
    <location>
        <begin position="30"/>
        <end position="71"/>
    </location>
</feature>
<feature type="compositionally biased region" description="Polar residues" evidence="1">
    <location>
        <begin position="41"/>
        <end position="65"/>
    </location>
</feature>
<protein>
    <submittedName>
        <fullName evidence="2">Uncharacterized protein</fullName>
    </submittedName>
</protein>
<evidence type="ECO:0000256" key="1">
    <source>
        <dbReference type="SAM" id="MobiDB-lite"/>
    </source>
</evidence>
<dbReference type="AlphaFoldDB" id="A0A232EYP8"/>
<proteinExistence type="predicted"/>